<feature type="region of interest" description="Disordered" evidence="1">
    <location>
        <begin position="1"/>
        <end position="33"/>
    </location>
</feature>
<evidence type="ECO:0000313" key="3">
    <source>
        <dbReference type="Proteomes" id="UP000217507"/>
    </source>
</evidence>
<sequence>MVANPEICRANGKKSRGPVTQKGKSIASGNSTRHGLLSVNPPLVMGEDLEVFPGFVQSLIDEYQPTTATEKLLVQQVAMGWLKLSRLWQAEAAIANLSILRAEMNFKFPDALQSLIDLGSDRSGGAELKSLQAQIREEEKKSLALPQDTDKLARYERHISRGLNQALEHLATLHQQRQNKDSMGSYGYKTVQLVK</sequence>
<protein>
    <submittedName>
        <fullName evidence="2">Uncharacterized protein</fullName>
    </submittedName>
</protein>
<organism evidence="2 3">
    <name type="scientific">Trichormus variabilis NIES-23</name>
    <dbReference type="NCBI Taxonomy" id="1973479"/>
    <lineage>
        <taxon>Bacteria</taxon>
        <taxon>Bacillati</taxon>
        <taxon>Cyanobacteriota</taxon>
        <taxon>Cyanophyceae</taxon>
        <taxon>Nostocales</taxon>
        <taxon>Nostocaceae</taxon>
        <taxon>Trichormus</taxon>
    </lineage>
</organism>
<dbReference type="EMBL" id="AP018216">
    <property type="protein sequence ID" value="BAY69125.1"/>
    <property type="molecule type" value="Genomic_DNA"/>
</dbReference>
<dbReference type="AlphaFoldDB" id="A0A1Z4KJG6"/>
<dbReference type="Proteomes" id="UP000217507">
    <property type="component" value="Chromosome"/>
</dbReference>
<proteinExistence type="predicted"/>
<name>A0A1Z4KJG6_ANAVA</name>
<gene>
    <name evidence="2" type="ORF">NIES23_19160</name>
</gene>
<accession>A0A1Z4KJG6</accession>
<evidence type="ECO:0000256" key="1">
    <source>
        <dbReference type="SAM" id="MobiDB-lite"/>
    </source>
</evidence>
<evidence type="ECO:0000313" key="2">
    <source>
        <dbReference type="EMBL" id="BAY69125.1"/>
    </source>
</evidence>
<reference evidence="2 3" key="1">
    <citation type="submission" date="2017-06" db="EMBL/GenBank/DDBJ databases">
        <title>Genome sequencing of cyanobaciteial culture collection at National Institute for Environmental Studies (NIES).</title>
        <authorList>
            <person name="Hirose Y."/>
            <person name="Shimura Y."/>
            <person name="Fujisawa T."/>
            <person name="Nakamura Y."/>
            <person name="Kawachi M."/>
        </authorList>
    </citation>
    <scope>NUCLEOTIDE SEQUENCE [LARGE SCALE GENOMIC DNA]</scope>
    <source>
        <strain evidence="2 3">NIES-23</strain>
    </source>
</reference>